<feature type="transmembrane region" description="Helical" evidence="17">
    <location>
        <begin position="332"/>
        <end position="350"/>
    </location>
</feature>
<evidence type="ECO:0000256" key="5">
    <source>
        <dbReference type="ARBA" id="ARBA00022475"/>
    </source>
</evidence>
<dbReference type="GO" id="GO:0016740">
    <property type="term" value="F:transferase activity"/>
    <property type="evidence" value="ECO:0007669"/>
    <property type="project" value="UniProtKB-KW"/>
</dbReference>
<dbReference type="PROSITE" id="PS51100">
    <property type="entry name" value="PTS_EIIB_TYPE_3"/>
    <property type="match status" value="1"/>
</dbReference>
<feature type="transmembrane region" description="Helical" evidence="17">
    <location>
        <begin position="141"/>
        <end position="161"/>
    </location>
</feature>
<dbReference type="EC" id="2.7.1.207" evidence="2"/>
<evidence type="ECO:0000313" key="21">
    <source>
        <dbReference type="Proteomes" id="UP001220377"/>
    </source>
</evidence>
<keyword evidence="11" id="KW-0418">Kinase</keyword>
<evidence type="ECO:0000259" key="19">
    <source>
        <dbReference type="PROSITE" id="PS51105"/>
    </source>
</evidence>
<keyword evidence="10 17" id="KW-0812">Transmembrane</keyword>
<dbReference type="InterPro" id="IPR003501">
    <property type="entry name" value="PTS_EIIB_2/3"/>
</dbReference>
<keyword evidence="13 17" id="KW-0472">Membrane</keyword>
<reference evidence="20 21" key="1">
    <citation type="submission" date="2023-02" db="EMBL/GenBank/DDBJ databases">
        <title>Genome sequence of Lacticaseibacillus sp. KACC 23028.</title>
        <authorList>
            <person name="Kim S."/>
            <person name="Heo J."/>
            <person name="Kwon S.-W."/>
        </authorList>
    </citation>
    <scope>NUCLEOTIDE SEQUENCE [LARGE SCALE GENOMIC DNA]</scope>
    <source>
        <strain evidence="20 21">KACC 23028</strain>
    </source>
</reference>
<keyword evidence="9" id="KW-0598">Phosphotransferase system</keyword>
<feature type="transmembrane region" description="Helical" evidence="17">
    <location>
        <begin position="69"/>
        <end position="89"/>
    </location>
</feature>
<feature type="transmembrane region" description="Helical" evidence="17">
    <location>
        <begin position="101"/>
        <end position="121"/>
    </location>
</feature>
<evidence type="ECO:0000256" key="6">
    <source>
        <dbReference type="ARBA" id="ARBA00022553"/>
    </source>
</evidence>
<evidence type="ECO:0000256" key="9">
    <source>
        <dbReference type="ARBA" id="ARBA00022683"/>
    </source>
</evidence>
<evidence type="ECO:0000256" key="10">
    <source>
        <dbReference type="ARBA" id="ARBA00022692"/>
    </source>
</evidence>
<dbReference type="InterPro" id="IPR051088">
    <property type="entry name" value="PTS_Sugar-EIIC/EIIB"/>
</dbReference>
<evidence type="ECO:0000256" key="1">
    <source>
        <dbReference type="ARBA" id="ARBA00004651"/>
    </source>
</evidence>
<evidence type="ECO:0000256" key="12">
    <source>
        <dbReference type="ARBA" id="ARBA00022989"/>
    </source>
</evidence>
<evidence type="ECO:0000256" key="13">
    <source>
        <dbReference type="ARBA" id="ARBA00023136"/>
    </source>
</evidence>
<comment type="subcellular location">
    <subcellularLocation>
        <location evidence="1">Cell membrane</location>
        <topology evidence="1">Multi-pass membrane protein</topology>
    </subcellularLocation>
</comment>
<comment type="catalytic activity">
    <reaction evidence="15">
        <text>lactose(out) + N(pros)-phospho-L-histidyl-[protein] = lactose 6-phosphate(in) + L-histidyl-[protein]</text>
        <dbReference type="Rhea" id="RHEA:42400"/>
        <dbReference type="Rhea" id="RHEA-COMP:9745"/>
        <dbReference type="Rhea" id="RHEA-COMP:9746"/>
        <dbReference type="ChEBI" id="CHEBI:17716"/>
        <dbReference type="ChEBI" id="CHEBI:29979"/>
        <dbReference type="ChEBI" id="CHEBI:64837"/>
        <dbReference type="ChEBI" id="CHEBI:79080"/>
        <dbReference type="EC" id="2.7.1.207"/>
    </reaction>
</comment>
<evidence type="ECO:0000256" key="17">
    <source>
        <dbReference type="SAM" id="Phobius"/>
    </source>
</evidence>
<dbReference type="Gene3D" id="3.40.50.2300">
    <property type="match status" value="1"/>
</dbReference>
<keyword evidence="6" id="KW-0597">Phosphoprotein</keyword>
<feature type="transmembrane region" description="Helical" evidence="17">
    <location>
        <begin position="395"/>
        <end position="414"/>
    </location>
</feature>
<dbReference type="InterPro" id="IPR004501">
    <property type="entry name" value="PTS_EIIC_3"/>
</dbReference>
<proteinExistence type="predicted"/>
<dbReference type="InterPro" id="IPR036095">
    <property type="entry name" value="PTS_EIIB-like_sf"/>
</dbReference>
<dbReference type="EMBL" id="CP117884">
    <property type="protein sequence ID" value="WDF82358.1"/>
    <property type="molecule type" value="Genomic_DNA"/>
</dbReference>
<dbReference type="PANTHER" id="PTHR33989">
    <property type="match status" value="1"/>
</dbReference>
<evidence type="ECO:0000256" key="2">
    <source>
        <dbReference type="ARBA" id="ARBA00012802"/>
    </source>
</evidence>
<keyword evidence="7" id="KW-0762">Sugar transport</keyword>
<name>A0ABY7WSG7_9LACO</name>
<keyword evidence="5" id="KW-1003">Cell membrane</keyword>
<keyword evidence="4" id="KW-0813">Transport</keyword>
<gene>
    <name evidence="20" type="ORF">PQ472_10765</name>
</gene>
<dbReference type="RefSeq" id="WP_274259756.1">
    <property type="nucleotide sequence ID" value="NZ_CP117884.1"/>
</dbReference>
<evidence type="ECO:0000313" key="20">
    <source>
        <dbReference type="EMBL" id="WDF82358.1"/>
    </source>
</evidence>
<dbReference type="PANTHER" id="PTHR33989:SF8">
    <property type="entry name" value="PERMEASE IIC COMPONENT"/>
    <property type="match status" value="1"/>
</dbReference>
<evidence type="ECO:0000259" key="18">
    <source>
        <dbReference type="PROSITE" id="PS51100"/>
    </source>
</evidence>
<dbReference type="Proteomes" id="UP001220377">
    <property type="component" value="Chromosome"/>
</dbReference>
<evidence type="ECO:0000256" key="4">
    <source>
        <dbReference type="ARBA" id="ARBA00022448"/>
    </source>
</evidence>
<feature type="domain" description="PTS EIIB type-3" evidence="18">
    <location>
        <begin position="475"/>
        <end position="578"/>
    </location>
</feature>
<keyword evidence="8 20" id="KW-0808">Transferase</keyword>
<evidence type="ECO:0000256" key="11">
    <source>
        <dbReference type="ARBA" id="ARBA00022777"/>
    </source>
</evidence>
<feature type="transmembrane region" description="Helical" evidence="17">
    <location>
        <begin position="31"/>
        <end position="57"/>
    </location>
</feature>
<organism evidence="20 21">
    <name type="scientific">Lacticaseibacillus pabuli</name>
    <dbReference type="NCBI Taxonomy" id="3025672"/>
    <lineage>
        <taxon>Bacteria</taxon>
        <taxon>Bacillati</taxon>
        <taxon>Bacillota</taxon>
        <taxon>Bacilli</taxon>
        <taxon>Lactobacillales</taxon>
        <taxon>Lactobacillaceae</taxon>
        <taxon>Lacticaseibacillus</taxon>
    </lineage>
</organism>
<accession>A0ABY7WSG7</accession>
<dbReference type="NCBIfam" id="TIGR00410">
    <property type="entry name" value="lacE"/>
    <property type="match status" value="1"/>
</dbReference>
<feature type="transmembrane region" description="Helical" evidence="17">
    <location>
        <begin position="217"/>
        <end position="243"/>
    </location>
</feature>
<dbReference type="Pfam" id="PF02302">
    <property type="entry name" value="PTS_IIB"/>
    <property type="match status" value="1"/>
</dbReference>
<evidence type="ECO:0000256" key="3">
    <source>
        <dbReference type="ARBA" id="ARBA00020834"/>
    </source>
</evidence>
<protein>
    <recommendedName>
        <fullName evidence="3">PTS system lactose-specific EIICB component</fullName>
        <ecNumber evidence="2">2.7.1.207</ecNumber>
    </recommendedName>
    <alternativeName>
        <fullName evidence="14">EIICB-Lac</fullName>
    </alternativeName>
</protein>
<dbReference type="SUPFAM" id="SSF52794">
    <property type="entry name" value="PTS system IIB component-like"/>
    <property type="match status" value="1"/>
</dbReference>
<dbReference type="Pfam" id="PF02378">
    <property type="entry name" value="PTS_EIIC"/>
    <property type="match status" value="1"/>
</dbReference>
<evidence type="ECO:0000256" key="15">
    <source>
        <dbReference type="ARBA" id="ARBA00048444"/>
    </source>
</evidence>
<evidence type="ECO:0000256" key="14">
    <source>
        <dbReference type="ARBA" id="ARBA00029639"/>
    </source>
</evidence>
<keyword evidence="21" id="KW-1185">Reference proteome</keyword>
<evidence type="ECO:0000256" key="7">
    <source>
        <dbReference type="ARBA" id="ARBA00022597"/>
    </source>
</evidence>
<feature type="domain" description="PTS EIIC type-3" evidence="19">
    <location>
        <begin position="8"/>
        <end position="413"/>
    </location>
</feature>
<dbReference type="NCBIfam" id="TIGR00853">
    <property type="entry name" value="pts-lac"/>
    <property type="match status" value="1"/>
</dbReference>
<feature type="transmembrane region" description="Helical" evidence="17">
    <location>
        <begin position="286"/>
        <end position="308"/>
    </location>
</feature>
<feature type="modified residue" description="Phosphocysteine; by EIIA" evidence="16">
    <location>
        <position position="482"/>
    </location>
</feature>
<keyword evidence="12 17" id="KW-1133">Transmembrane helix</keyword>
<dbReference type="InterPro" id="IPR013012">
    <property type="entry name" value="PTS_EIIB_3"/>
</dbReference>
<feature type="transmembrane region" description="Helical" evidence="17">
    <location>
        <begin position="173"/>
        <end position="197"/>
    </location>
</feature>
<dbReference type="PROSITE" id="PS51105">
    <property type="entry name" value="PTS_EIIC_TYPE_3"/>
    <property type="match status" value="1"/>
</dbReference>
<sequence length="588" mass="63667">MKHIVKQIEKAQPFFRKVSANIYLMAVRDGFISLMPIIIFSSLFLLVSAVPNIWGFYWPTNVNDSLMKVYNFSMGVLSLMATANVARALSKSLNLRLPKINQVPVQAVMFGAQVAFLLIAVDPFVNKAGVLFFNTGYMGSKGLIAAFLVAFVVPNIYYWCFKHHVTIKLPKEVPGNISSAFANIIPFAFSTTFFWIFDILFRTATKTNLAEWIINSLAPLFTAADGYFGLAIVYGAMAFFWFIGIHGPSIVEPAVTAIYLTNVEANLKIFQAGGHATNILAQGTQYFVATLGGTGATLVITYMFALWAKSKELKAVGRAAAIPVSFGVNEPILFGAPLILNPVFFIPFILTPILNVWLFKFFVDVIGMNGFLYNLPWTTPGPIGLFLGTGFAVKSLFLIVIMLAMDVAVYYPFFKAYDAQKVQEEAAKAAAGVVADGDADDEGDSDVSSSAPVAEAVVAPVAGDVPLELTKDKKELNILVLCAGGGTSGILANALNKMAQDKKLPVEAAAAAYGAHSDILPAMDVVVLAPQMDAMRDTLQVEADHSDVEMITTTGKQYIDLTRHADKALDFIVDTMRKNHKGAQPAGA</sequence>
<dbReference type="InterPro" id="IPR003352">
    <property type="entry name" value="PTS_EIIC"/>
</dbReference>
<evidence type="ECO:0000256" key="16">
    <source>
        <dbReference type="PROSITE-ProRule" id="PRU00423"/>
    </source>
</evidence>
<evidence type="ECO:0000256" key="8">
    <source>
        <dbReference type="ARBA" id="ARBA00022679"/>
    </source>
</evidence>